<feature type="region of interest" description="Disordered" evidence="1">
    <location>
        <begin position="1"/>
        <end position="44"/>
    </location>
</feature>
<keyword evidence="3" id="KW-1185">Reference proteome</keyword>
<dbReference type="PANTHER" id="PTHR40466">
    <property type="entry name" value="EXPRESSED PROTEIN"/>
    <property type="match status" value="1"/>
</dbReference>
<evidence type="ECO:0000256" key="1">
    <source>
        <dbReference type="SAM" id="MobiDB-lite"/>
    </source>
</evidence>
<gene>
    <name evidence="2" type="ORF">G7K_4382-t1</name>
</gene>
<evidence type="ECO:0000313" key="3">
    <source>
        <dbReference type="Proteomes" id="UP000033140"/>
    </source>
</evidence>
<feature type="region of interest" description="Disordered" evidence="1">
    <location>
        <begin position="99"/>
        <end position="166"/>
    </location>
</feature>
<protein>
    <submittedName>
        <fullName evidence="2">Uncharacterized protein</fullName>
    </submittedName>
</protein>
<feature type="compositionally biased region" description="Basic and acidic residues" evidence="1">
    <location>
        <begin position="116"/>
        <end position="126"/>
    </location>
</feature>
<reference evidence="2 3" key="3">
    <citation type="journal article" date="2015" name="Genome Announc.">
        <title>Draft Genome Sequence of the Archiascomycetous Yeast Saitoella complicata.</title>
        <authorList>
            <person name="Yamauchi K."/>
            <person name="Kondo S."/>
            <person name="Hamamoto M."/>
            <person name="Takahashi Y."/>
            <person name="Ogura Y."/>
            <person name="Hayashi T."/>
            <person name="Nishida H."/>
        </authorList>
    </citation>
    <scope>NUCLEOTIDE SEQUENCE [LARGE SCALE GENOMIC DNA]</scope>
    <source>
        <strain evidence="2 3">NRRL Y-17804</strain>
    </source>
</reference>
<dbReference type="PANTHER" id="PTHR40466:SF1">
    <property type="entry name" value="FUNGAL PROTEIN"/>
    <property type="match status" value="1"/>
</dbReference>
<dbReference type="Proteomes" id="UP000033140">
    <property type="component" value="Unassembled WGS sequence"/>
</dbReference>
<comment type="caution">
    <text evidence="2">The sequence shown here is derived from an EMBL/GenBank/DDBJ whole genome shotgun (WGS) entry which is preliminary data.</text>
</comment>
<evidence type="ECO:0000313" key="2">
    <source>
        <dbReference type="EMBL" id="GAO50250.1"/>
    </source>
</evidence>
<sequence>MTSPRELLKESPGASSTDAYTPHQHTDAYTPHQHTDAYTPTTHTQDSYEMATKASSAAGTFKRWGRRDPELYGMLAIVGGMFAWAGSHFARKNGTSETETEVVHPVHSAMPWEGDASDKSGKDFKYKYHPGGDTSREPKEAPGALTRKEVKVRNVDPEVLEKLSQK</sequence>
<name>A0A0E9NLG1_SAICN</name>
<organism evidence="2 3">
    <name type="scientific">Saitoella complicata (strain BCRC 22490 / CBS 7301 / JCM 7358 / NBRC 10748 / NRRL Y-17804)</name>
    <dbReference type="NCBI Taxonomy" id="698492"/>
    <lineage>
        <taxon>Eukaryota</taxon>
        <taxon>Fungi</taxon>
        <taxon>Dikarya</taxon>
        <taxon>Ascomycota</taxon>
        <taxon>Taphrinomycotina</taxon>
        <taxon>Taphrinomycotina incertae sedis</taxon>
        <taxon>Saitoella</taxon>
    </lineage>
</organism>
<dbReference type="AlphaFoldDB" id="A0A0E9NLG1"/>
<proteinExistence type="predicted"/>
<accession>A0A0E9NLG1</accession>
<dbReference type="EMBL" id="BACD03000031">
    <property type="protein sequence ID" value="GAO50250.1"/>
    <property type="molecule type" value="Genomic_DNA"/>
</dbReference>
<feature type="compositionally biased region" description="Basic and acidic residues" evidence="1">
    <location>
        <begin position="134"/>
        <end position="166"/>
    </location>
</feature>
<reference evidence="2 3" key="1">
    <citation type="journal article" date="2011" name="J. Gen. Appl. Microbiol.">
        <title>Draft genome sequencing of the enigmatic yeast Saitoella complicata.</title>
        <authorList>
            <person name="Nishida H."/>
            <person name="Hamamoto M."/>
            <person name="Sugiyama J."/>
        </authorList>
    </citation>
    <scope>NUCLEOTIDE SEQUENCE [LARGE SCALE GENOMIC DNA]</scope>
    <source>
        <strain evidence="2 3">NRRL Y-17804</strain>
    </source>
</reference>
<dbReference type="InterPro" id="IPR039965">
    <property type="entry name" value="C3H7.08c"/>
</dbReference>
<reference evidence="2 3" key="2">
    <citation type="journal article" date="2014" name="J. Gen. Appl. Microbiol.">
        <title>The early diverging ascomycetous budding yeast Saitoella complicata has three histone deacetylases belonging to the Clr6, Hos2, and Rpd3 lineages.</title>
        <authorList>
            <person name="Nishida H."/>
            <person name="Matsumoto T."/>
            <person name="Kondo S."/>
            <person name="Hamamoto M."/>
            <person name="Yoshikawa H."/>
        </authorList>
    </citation>
    <scope>NUCLEOTIDE SEQUENCE [LARGE SCALE GENOMIC DNA]</scope>
    <source>
        <strain evidence="2 3">NRRL Y-17804</strain>
    </source>
</reference>